<name>A0ABM7QAV1_9GAMM</name>
<keyword evidence="3" id="KW-1185">Reference proteome</keyword>
<dbReference type="RefSeq" id="WP_213435445.1">
    <property type="nucleotide sequence ID" value="NZ_AP024546.1"/>
</dbReference>
<gene>
    <name evidence="2" type="ORF">LYSHEL_04700</name>
</gene>
<sequence length="197" mass="22103">MRSMRGWWLGLAAAMLLSACATTGSRLVEPGPNPAGQKLTINSEMEWTRGADSRYQVWTIDGELLNLLYLIPYVKEGEYIFLGQRQGKRRPDGPYYHRGMRQDELRDLISDGLLQAGLVGIEASNLRPVNFGSHEGLRFDLTMVNSEGLAYQGYVAAFEHEKGLALAIWIAPSEYYFPRDAAKVSRMLDTLRWNSGG</sequence>
<organism evidence="2 3">
    <name type="scientific">Lysobacter helvus</name>
    <dbReference type="NCBI Taxonomy" id="2675059"/>
    <lineage>
        <taxon>Bacteria</taxon>
        <taxon>Pseudomonadati</taxon>
        <taxon>Pseudomonadota</taxon>
        <taxon>Gammaproteobacteria</taxon>
        <taxon>Lysobacterales</taxon>
        <taxon>Lysobacteraceae</taxon>
        <taxon>Lysobacter</taxon>
    </lineage>
</organism>
<protein>
    <recommendedName>
        <fullName evidence="4">Lipoprotein</fullName>
    </recommendedName>
</protein>
<evidence type="ECO:0000313" key="2">
    <source>
        <dbReference type="EMBL" id="BCT94599.1"/>
    </source>
</evidence>
<evidence type="ECO:0000313" key="3">
    <source>
        <dbReference type="Proteomes" id="UP000680514"/>
    </source>
</evidence>
<feature type="chain" id="PRO_5046962231" description="Lipoprotein" evidence="1">
    <location>
        <begin position="22"/>
        <end position="197"/>
    </location>
</feature>
<evidence type="ECO:0000256" key="1">
    <source>
        <dbReference type="SAM" id="SignalP"/>
    </source>
</evidence>
<dbReference type="Proteomes" id="UP000680514">
    <property type="component" value="Chromosome"/>
</dbReference>
<dbReference type="PROSITE" id="PS51257">
    <property type="entry name" value="PROKAR_LIPOPROTEIN"/>
    <property type="match status" value="1"/>
</dbReference>
<feature type="signal peptide" evidence="1">
    <location>
        <begin position="1"/>
        <end position="21"/>
    </location>
</feature>
<proteinExistence type="predicted"/>
<dbReference type="EMBL" id="AP024546">
    <property type="protein sequence ID" value="BCT94599.1"/>
    <property type="molecule type" value="Genomic_DNA"/>
</dbReference>
<accession>A0ABM7QAV1</accession>
<reference evidence="2 3" key="1">
    <citation type="submission" date="2021-03" db="EMBL/GenBank/DDBJ databases">
        <title>Complete Genome Sequences of Two Lysobacter Strains Isolated from Sea Water (Lysobacter caseinilyticus) and Soil (Lysobacter helvus) in South Korea.</title>
        <authorList>
            <person name="Watanabe Y."/>
            <person name="Arakawa K."/>
        </authorList>
    </citation>
    <scope>NUCLEOTIDE SEQUENCE [LARGE SCALE GENOMIC DNA]</scope>
    <source>
        <strain evidence="2 3">D10</strain>
    </source>
</reference>
<evidence type="ECO:0008006" key="4">
    <source>
        <dbReference type="Google" id="ProtNLM"/>
    </source>
</evidence>
<keyword evidence="1" id="KW-0732">Signal</keyword>